<evidence type="ECO:0000313" key="4">
    <source>
        <dbReference type="Proteomes" id="UP000472265"/>
    </source>
</evidence>
<evidence type="ECO:0000256" key="1">
    <source>
        <dbReference type="ARBA" id="ARBA00010090"/>
    </source>
</evidence>
<sequence length="257" mass="28566">MAPSLYGLSMEEEIRTFNQRALNLKKALRLYTLLMMKRSERLRDLIAEFRSISHNLDKMQKKTKTMGIAGGTTGAVGGVTAVLGIALAPVTMGTSLIATAVGAGMVASAGGMGAHTAKANKKIVGRMAVEKLVYEYKDKIVDLGHCLDFILSEMNELRRHDIPRLQRAGAQTDALKMAHLSQFVIKNLDNAGKAFAGMLSERLLQAFAKEMDLYFSEKNCEKLKKSRESKFSGRVRLLAENLQDELDQMNRMWEMFS</sequence>
<dbReference type="GO" id="GO:0008289">
    <property type="term" value="F:lipid binding"/>
    <property type="evidence" value="ECO:0007669"/>
    <property type="project" value="InterPro"/>
</dbReference>
<dbReference type="PANTHER" id="PTHR14096:SF59">
    <property type="entry name" value="APOLIPOPROTEIN L, 1 ISOFORM X1"/>
    <property type="match status" value="1"/>
</dbReference>
<keyword evidence="2" id="KW-1133">Transmembrane helix</keyword>
<evidence type="ECO:0000313" key="3">
    <source>
        <dbReference type="Ensembl" id="ENSSAUP00010038756.1"/>
    </source>
</evidence>
<keyword evidence="4" id="KW-1185">Reference proteome</keyword>
<accession>A0A671WIP6</accession>
<feature type="transmembrane region" description="Helical" evidence="2">
    <location>
        <begin position="96"/>
        <end position="117"/>
    </location>
</feature>
<evidence type="ECO:0000256" key="2">
    <source>
        <dbReference type="SAM" id="Phobius"/>
    </source>
</evidence>
<dbReference type="GO" id="GO:0005576">
    <property type="term" value="C:extracellular region"/>
    <property type="evidence" value="ECO:0007669"/>
    <property type="project" value="InterPro"/>
</dbReference>
<keyword evidence="2" id="KW-0472">Membrane</keyword>
<dbReference type="OMA" id="MICFPQD"/>
<protein>
    <submittedName>
        <fullName evidence="3">Uncharacterized protein</fullName>
    </submittedName>
</protein>
<dbReference type="Ensembl" id="ENSSAUT00010040856.1">
    <property type="protein sequence ID" value="ENSSAUP00010038756.1"/>
    <property type="gene ID" value="ENSSAUG00010016351.1"/>
</dbReference>
<dbReference type="GeneTree" id="ENSGT01030000234789"/>
<dbReference type="GO" id="GO:0016020">
    <property type="term" value="C:membrane"/>
    <property type="evidence" value="ECO:0007669"/>
    <property type="project" value="TreeGrafter"/>
</dbReference>
<comment type="similarity">
    <text evidence="1">Belongs to the apolipoprotein L family.</text>
</comment>
<dbReference type="Proteomes" id="UP000472265">
    <property type="component" value="Chromosome 23"/>
</dbReference>
<dbReference type="GO" id="GO:0006869">
    <property type="term" value="P:lipid transport"/>
    <property type="evidence" value="ECO:0007669"/>
    <property type="project" value="InterPro"/>
</dbReference>
<dbReference type="InterPro" id="IPR008405">
    <property type="entry name" value="ApoL"/>
</dbReference>
<reference evidence="3" key="2">
    <citation type="submission" date="2025-08" db="UniProtKB">
        <authorList>
            <consortium name="Ensembl"/>
        </authorList>
    </citation>
    <scope>IDENTIFICATION</scope>
</reference>
<reference evidence="3" key="3">
    <citation type="submission" date="2025-09" db="UniProtKB">
        <authorList>
            <consortium name="Ensembl"/>
        </authorList>
    </citation>
    <scope>IDENTIFICATION</scope>
</reference>
<dbReference type="AlphaFoldDB" id="A0A671WIP6"/>
<dbReference type="Pfam" id="PF05461">
    <property type="entry name" value="ApoL"/>
    <property type="match status" value="1"/>
</dbReference>
<name>A0A671WIP6_SPAAU</name>
<organism evidence="3 4">
    <name type="scientific">Sparus aurata</name>
    <name type="common">Gilthead sea bream</name>
    <dbReference type="NCBI Taxonomy" id="8175"/>
    <lineage>
        <taxon>Eukaryota</taxon>
        <taxon>Metazoa</taxon>
        <taxon>Chordata</taxon>
        <taxon>Craniata</taxon>
        <taxon>Vertebrata</taxon>
        <taxon>Euteleostomi</taxon>
        <taxon>Actinopterygii</taxon>
        <taxon>Neopterygii</taxon>
        <taxon>Teleostei</taxon>
        <taxon>Neoteleostei</taxon>
        <taxon>Acanthomorphata</taxon>
        <taxon>Eupercaria</taxon>
        <taxon>Spariformes</taxon>
        <taxon>Sparidae</taxon>
        <taxon>Sparus</taxon>
    </lineage>
</organism>
<proteinExistence type="inferred from homology"/>
<dbReference type="GO" id="GO:0042157">
    <property type="term" value="P:lipoprotein metabolic process"/>
    <property type="evidence" value="ECO:0007669"/>
    <property type="project" value="InterPro"/>
</dbReference>
<keyword evidence="2" id="KW-0812">Transmembrane</keyword>
<dbReference type="InParanoid" id="A0A671WIP6"/>
<reference evidence="3" key="1">
    <citation type="submission" date="2021-04" db="EMBL/GenBank/DDBJ databases">
        <authorList>
            <consortium name="Wellcome Sanger Institute Data Sharing"/>
        </authorList>
    </citation>
    <scope>NUCLEOTIDE SEQUENCE [LARGE SCALE GENOMIC DNA]</scope>
</reference>
<feature type="transmembrane region" description="Helical" evidence="2">
    <location>
        <begin position="68"/>
        <end position="90"/>
    </location>
</feature>
<dbReference type="PANTHER" id="PTHR14096">
    <property type="entry name" value="APOLIPOPROTEIN L"/>
    <property type="match status" value="1"/>
</dbReference>